<dbReference type="GO" id="GO:0006508">
    <property type="term" value="P:proteolysis"/>
    <property type="evidence" value="ECO:0007669"/>
    <property type="project" value="InterPro"/>
</dbReference>
<feature type="domain" description="Peptidase C14 caspase" evidence="4">
    <location>
        <begin position="158"/>
        <end position="369"/>
    </location>
</feature>
<comment type="similarity">
    <text evidence="1">Belongs to the peptidase C14B family.</text>
</comment>
<feature type="compositionally biased region" description="Acidic residues" evidence="2">
    <location>
        <begin position="397"/>
        <end position="418"/>
    </location>
</feature>
<dbReference type="GO" id="GO:0004197">
    <property type="term" value="F:cysteine-type endopeptidase activity"/>
    <property type="evidence" value="ECO:0007669"/>
    <property type="project" value="InterPro"/>
</dbReference>
<dbReference type="KEGG" id="fcy:FRACYDRAFT_259297"/>
<dbReference type="OrthoDB" id="3223806at2759"/>
<keyword evidence="3" id="KW-0812">Transmembrane</keyword>
<evidence type="ECO:0000259" key="4">
    <source>
        <dbReference type="Pfam" id="PF00656"/>
    </source>
</evidence>
<keyword evidence="3" id="KW-0472">Membrane</keyword>
<dbReference type="PANTHER" id="PTHR48104">
    <property type="entry name" value="METACASPASE-4"/>
    <property type="match status" value="1"/>
</dbReference>
<dbReference type="Gene3D" id="3.40.50.12660">
    <property type="match status" value="1"/>
</dbReference>
<accession>A0A1E7FY71</accession>
<keyword evidence="6" id="KW-1185">Reference proteome</keyword>
<evidence type="ECO:0000313" key="6">
    <source>
        <dbReference type="Proteomes" id="UP000095751"/>
    </source>
</evidence>
<organism evidence="5 6">
    <name type="scientific">Fragilariopsis cylindrus CCMP1102</name>
    <dbReference type="NCBI Taxonomy" id="635003"/>
    <lineage>
        <taxon>Eukaryota</taxon>
        <taxon>Sar</taxon>
        <taxon>Stramenopiles</taxon>
        <taxon>Ochrophyta</taxon>
        <taxon>Bacillariophyta</taxon>
        <taxon>Bacillariophyceae</taxon>
        <taxon>Bacillariophycidae</taxon>
        <taxon>Bacillariales</taxon>
        <taxon>Bacillariaceae</taxon>
        <taxon>Fragilariopsis</taxon>
    </lineage>
</organism>
<feature type="compositionally biased region" description="Acidic residues" evidence="2">
    <location>
        <begin position="453"/>
        <end position="464"/>
    </location>
</feature>
<feature type="region of interest" description="Disordered" evidence="2">
    <location>
        <begin position="356"/>
        <end position="480"/>
    </location>
</feature>
<evidence type="ECO:0000256" key="3">
    <source>
        <dbReference type="SAM" id="Phobius"/>
    </source>
</evidence>
<feature type="compositionally biased region" description="Basic and acidic residues" evidence="2">
    <location>
        <begin position="442"/>
        <end position="452"/>
    </location>
</feature>
<feature type="compositionally biased region" description="Basic residues" evidence="2">
    <location>
        <begin position="424"/>
        <end position="441"/>
    </location>
</feature>
<dbReference type="InParanoid" id="A0A1E7FY71"/>
<sequence>MATHYDDKVEEEIPGMVYVFALTNEEDDEEMNPIISDVKEYELPDHFIGGGEKSGGGVCAYALLNTLKKEQQRQQSEEATTATKKKKKKKKKNEEESSSFSSSTMMTWADCLETMEENIREERGLRSYVPTLSTSRPIDVRNEPVRIAASSTNNDGVKRALLIGIHYEEEDEEDVRLLSCHDDVRKMREFLMHEHGFQKQNILVILDDDGRHHLPTKKLILDSLVRLCEISEPGDSIFLQFSGHGGRLIDEYDEYDEDGILHDLLATSDYRESGVGPIVDDELYSSFVTKIPAGVECIAVIDTLHPPPRGSKSCALELPYMCEAGDDEVYHVEGFRPGRAMIASVAAAAGAATIAGGVAAATRKKKKKKKDSSEKDSSEKNKKDNIKPKRKKKKEVVEEEEDDDDRHDEDSDEEYGESEELKSNKKAPKKNNGKKKGPLRLRGKEEKKKKQSDDDDEPSIEEGEDSYKEEEKQKKKKKTGVLGLRIISTFRLAHRLHLRIHKF</sequence>
<evidence type="ECO:0000256" key="2">
    <source>
        <dbReference type="SAM" id="MobiDB-lite"/>
    </source>
</evidence>
<dbReference type="InterPro" id="IPR011600">
    <property type="entry name" value="Pept_C14_caspase"/>
</dbReference>
<name>A0A1E7FY71_9STRA</name>
<feature type="compositionally biased region" description="Basic and acidic residues" evidence="2">
    <location>
        <begin position="371"/>
        <end position="387"/>
    </location>
</feature>
<dbReference type="PANTHER" id="PTHR48104:SF30">
    <property type="entry name" value="METACASPASE-1"/>
    <property type="match status" value="1"/>
</dbReference>
<dbReference type="EMBL" id="KV784353">
    <property type="protein sequence ID" value="OEU23102.1"/>
    <property type="molecule type" value="Genomic_DNA"/>
</dbReference>
<dbReference type="Pfam" id="PF00656">
    <property type="entry name" value="Peptidase_C14"/>
    <property type="match status" value="1"/>
</dbReference>
<dbReference type="GO" id="GO:0005737">
    <property type="term" value="C:cytoplasm"/>
    <property type="evidence" value="ECO:0007669"/>
    <property type="project" value="TreeGrafter"/>
</dbReference>
<evidence type="ECO:0000313" key="5">
    <source>
        <dbReference type="EMBL" id="OEU23102.1"/>
    </source>
</evidence>
<evidence type="ECO:0000256" key="1">
    <source>
        <dbReference type="ARBA" id="ARBA00009005"/>
    </source>
</evidence>
<protein>
    <recommendedName>
        <fullName evidence="4">Peptidase C14 caspase domain-containing protein</fullName>
    </recommendedName>
</protein>
<keyword evidence="3" id="KW-1133">Transmembrane helix</keyword>
<dbReference type="AlphaFoldDB" id="A0A1E7FY71"/>
<dbReference type="InterPro" id="IPR050452">
    <property type="entry name" value="Metacaspase"/>
</dbReference>
<feature type="transmembrane region" description="Helical" evidence="3">
    <location>
        <begin position="340"/>
        <end position="361"/>
    </location>
</feature>
<feature type="region of interest" description="Disordered" evidence="2">
    <location>
        <begin position="70"/>
        <end position="103"/>
    </location>
</feature>
<gene>
    <name evidence="5" type="ORF">FRACYDRAFT_259297</name>
</gene>
<dbReference type="Proteomes" id="UP000095751">
    <property type="component" value="Unassembled WGS sequence"/>
</dbReference>
<reference evidence="5 6" key="1">
    <citation type="submission" date="2016-09" db="EMBL/GenBank/DDBJ databases">
        <title>Extensive genetic diversity and differential bi-allelic expression allows diatom success in the polar Southern Ocean.</title>
        <authorList>
            <consortium name="DOE Joint Genome Institute"/>
            <person name="Mock T."/>
            <person name="Otillar R.P."/>
            <person name="Strauss J."/>
            <person name="Dupont C."/>
            <person name="Frickenhaus S."/>
            <person name="Maumus F."/>
            <person name="Mcmullan M."/>
            <person name="Sanges R."/>
            <person name="Schmutz J."/>
            <person name="Toseland A."/>
            <person name="Valas R."/>
            <person name="Veluchamy A."/>
            <person name="Ward B.J."/>
            <person name="Allen A."/>
            <person name="Barry K."/>
            <person name="Falciatore A."/>
            <person name="Ferrante M."/>
            <person name="Fortunato A.E."/>
            <person name="Gloeckner G."/>
            <person name="Gruber A."/>
            <person name="Hipkin R."/>
            <person name="Janech M."/>
            <person name="Kroth P."/>
            <person name="Leese F."/>
            <person name="Lindquist E."/>
            <person name="Lyon B.R."/>
            <person name="Martin J."/>
            <person name="Mayer C."/>
            <person name="Parker M."/>
            <person name="Quesneville H."/>
            <person name="Raymond J."/>
            <person name="Uhlig C."/>
            <person name="Valentin K.U."/>
            <person name="Worden A.Z."/>
            <person name="Armbrust E.V."/>
            <person name="Bowler C."/>
            <person name="Green B."/>
            <person name="Moulton V."/>
            <person name="Van Oosterhout C."/>
            <person name="Grigoriev I."/>
        </authorList>
    </citation>
    <scope>NUCLEOTIDE SEQUENCE [LARGE SCALE GENOMIC DNA]</scope>
    <source>
        <strain evidence="5 6">CCMP1102</strain>
    </source>
</reference>
<proteinExistence type="inferred from homology"/>